<protein>
    <recommendedName>
        <fullName evidence="3">Transposase DDE domain protein</fullName>
    </recommendedName>
</protein>
<evidence type="ECO:0000313" key="2">
    <source>
        <dbReference type="Proteomes" id="UP000239425"/>
    </source>
</evidence>
<evidence type="ECO:0008006" key="3">
    <source>
        <dbReference type="Google" id="ProtNLM"/>
    </source>
</evidence>
<sequence>MENFDFKTLLADKGYDSHDIVYYAGSDNAVISPRSMQKKPRKFDAALYKERTLVERMFNKLTHFRRVAPRDDTLAHAFLFLSSFGCITHNTKVNLNVDMPKMTI</sequence>
<keyword evidence="2" id="KW-1185">Reference proteome</keyword>
<gene>
    <name evidence="1" type="ORF">HCUR_01271</name>
</gene>
<comment type="caution">
    <text evidence="1">The sequence shown here is derived from an EMBL/GenBank/DDBJ whole genome shotgun (WGS) entry which is preliminary data.</text>
</comment>
<organism evidence="1 2">
    <name type="scientific">Holospora curviuscula</name>
    <dbReference type="NCBI Taxonomy" id="1082868"/>
    <lineage>
        <taxon>Bacteria</taxon>
        <taxon>Pseudomonadati</taxon>
        <taxon>Pseudomonadota</taxon>
        <taxon>Alphaproteobacteria</taxon>
        <taxon>Holosporales</taxon>
        <taxon>Holosporaceae</taxon>
        <taxon>Holospora</taxon>
    </lineage>
</organism>
<name>A0A2S5R7H1_9PROT</name>
<accession>A0A2S5R7H1</accession>
<evidence type="ECO:0000313" key="1">
    <source>
        <dbReference type="EMBL" id="PPE03289.1"/>
    </source>
</evidence>
<proteinExistence type="predicted"/>
<dbReference type="EMBL" id="PHHC01000118">
    <property type="protein sequence ID" value="PPE03289.1"/>
    <property type="molecule type" value="Genomic_DNA"/>
</dbReference>
<dbReference type="AlphaFoldDB" id="A0A2S5R7H1"/>
<reference evidence="1 2" key="1">
    <citation type="submission" date="2017-11" db="EMBL/GenBank/DDBJ databases">
        <title>Comparative genomic analysis of Holospora spp., intranuclear symbionts of paramecia.</title>
        <authorList>
            <person name="Garushyants S.K."/>
            <person name="Beliavskaya A."/>
            <person name="Malko D.B."/>
            <person name="Logacheva M.D."/>
            <person name="Rautian M.S."/>
            <person name="Gelfand M.S."/>
        </authorList>
    </citation>
    <scope>NUCLEOTIDE SEQUENCE [LARGE SCALE GENOMIC DNA]</scope>
    <source>
        <strain evidence="2">02AZ16</strain>
    </source>
</reference>
<dbReference type="Proteomes" id="UP000239425">
    <property type="component" value="Unassembled WGS sequence"/>
</dbReference>